<keyword evidence="4" id="KW-0472">Membrane</keyword>
<evidence type="ECO:0000256" key="1">
    <source>
        <dbReference type="ARBA" id="ARBA00004196"/>
    </source>
</evidence>
<protein>
    <submittedName>
        <fullName evidence="6">Putative peptidoglycan binding protein</fullName>
    </submittedName>
</protein>
<dbReference type="Gene3D" id="1.10.101.10">
    <property type="entry name" value="PGBD-like superfamily/PGBD"/>
    <property type="match status" value="1"/>
</dbReference>
<evidence type="ECO:0000256" key="3">
    <source>
        <dbReference type="SAM" id="MobiDB-lite"/>
    </source>
</evidence>
<keyword evidence="4" id="KW-0812">Transmembrane</keyword>
<dbReference type="InterPro" id="IPR036366">
    <property type="entry name" value="PGBDSf"/>
</dbReference>
<dbReference type="Proteomes" id="UP000002357">
    <property type="component" value="Plasmid pSCL4"/>
</dbReference>
<sequence length="419" mass="42400">MREQTAEPAPRGPDSPVDAADPVAAPGDSGSGIGGHHSLGRRRVLIAATAVVVCGGAAAGFLLLDRDDSRATPDGGTSRVSTAPVVRTDLVTTQRVDGTLRYDGAYTVKARPGSGVLTWLPDVGDTLARGERVYAVNGRPVPLLYGDTPLYRTLEPGVDDGPDVEMLERNLKALGHGPALTVDDHFTEGTADAVRAWQDSLGRTETGTAAPGDAVVEPGAVRVTETLGIIGADAADTLLTLSGTRRIVTVDMPVAQQQLARLGATVRIGLPGGRTTTGKVMDVGTVARGEEGTASRGGGGSTSGDSGGGGRTATENATVEVRVQLTRPGEAGALDGAPVSVDFTSGSRRDVLAVPVSALLALAEGGYAVEAAEGGGSAAPGGDGANRLIPVRLGVFAQGKVEVEGEGLREGLRVEVPSS</sequence>
<feature type="compositionally biased region" description="Gly residues" evidence="3">
    <location>
        <begin position="295"/>
        <end position="311"/>
    </location>
</feature>
<dbReference type="Pfam" id="PF01471">
    <property type="entry name" value="PG_binding_1"/>
    <property type="match status" value="1"/>
</dbReference>
<feature type="compositionally biased region" description="Low complexity" evidence="3">
    <location>
        <begin position="12"/>
        <end position="28"/>
    </location>
</feature>
<keyword evidence="6" id="KW-0614">Plasmid</keyword>
<dbReference type="InterPro" id="IPR002477">
    <property type="entry name" value="Peptidoglycan-bd-like"/>
</dbReference>
<keyword evidence="4" id="KW-1133">Transmembrane helix</keyword>
<dbReference type="GO" id="GO:0030313">
    <property type="term" value="C:cell envelope"/>
    <property type="evidence" value="ECO:0007669"/>
    <property type="project" value="UniProtKB-SubCell"/>
</dbReference>
<dbReference type="PANTHER" id="PTHR32347">
    <property type="entry name" value="EFFLUX SYSTEM COMPONENT YKNX-RELATED"/>
    <property type="match status" value="1"/>
</dbReference>
<dbReference type="OrthoDB" id="3268648at2"/>
<proteinExistence type="predicted"/>
<name>B5H149_STRCL</name>
<dbReference type="AlphaFoldDB" id="B5H149"/>
<gene>
    <name evidence="6" type="ORF">SCLAV_p1155</name>
</gene>
<dbReference type="InterPro" id="IPR036365">
    <property type="entry name" value="PGBD-like_sf"/>
</dbReference>
<dbReference type="GeneID" id="93734234"/>
<organism evidence="6 7">
    <name type="scientific">Streptomyces clavuligerus</name>
    <dbReference type="NCBI Taxonomy" id="1901"/>
    <lineage>
        <taxon>Bacteria</taxon>
        <taxon>Bacillati</taxon>
        <taxon>Actinomycetota</taxon>
        <taxon>Actinomycetes</taxon>
        <taxon>Kitasatosporales</taxon>
        <taxon>Streptomycetaceae</taxon>
        <taxon>Streptomyces</taxon>
    </lineage>
</organism>
<dbReference type="RefSeq" id="WP_003957986.1">
    <property type="nucleotide sequence ID" value="NZ_CM000914.1"/>
</dbReference>
<geneLocation type="plasmid" evidence="6 7">
    <name>pSCL4</name>
</geneLocation>
<dbReference type="SUPFAM" id="SSF47090">
    <property type="entry name" value="PGBD-like"/>
    <property type="match status" value="1"/>
</dbReference>
<feature type="region of interest" description="Disordered" evidence="3">
    <location>
        <begin position="288"/>
        <end position="313"/>
    </location>
</feature>
<dbReference type="eggNOG" id="COG3409">
    <property type="taxonomic scope" value="Bacteria"/>
</dbReference>
<dbReference type="InterPro" id="IPR050465">
    <property type="entry name" value="UPF0194_transport"/>
</dbReference>
<reference evidence="6 7" key="1">
    <citation type="journal article" date="2010" name="Genome Biol. Evol.">
        <title>The sequence of a 1.8-mb bacterial linear plasmid reveals a rich evolutionary reservoir of secondary metabolic pathways.</title>
        <authorList>
            <person name="Medema M.H."/>
            <person name="Trefzer A."/>
            <person name="Kovalchuk A."/>
            <person name="van den Berg M."/>
            <person name="Mueller U."/>
            <person name="Heijne W."/>
            <person name="Wu L."/>
            <person name="Alam M.T."/>
            <person name="Ronning C.M."/>
            <person name="Nierman W.C."/>
            <person name="Bovenberg R.A.L."/>
            <person name="Breitling R."/>
            <person name="Takano E."/>
        </authorList>
    </citation>
    <scope>NUCLEOTIDE SEQUENCE [LARGE SCALE GENOMIC DNA]</scope>
    <source>
        <strain evidence="7">ATCC 27064 / DSM 738 / JCM 4710 / NBRC 13307 / NCIMB 12785 / NRRL 3585 / VKM Ac-602</strain>
        <plasmid evidence="6">pSCL4</plasmid>
    </source>
</reference>
<evidence type="ECO:0000259" key="5">
    <source>
        <dbReference type="Pfam" id="PF01471"/>
    </source>
</evidence>
<dbReference type="EMBL" id="CM000914">
    <property type="protein sequence ID" value="EFG04641.2"/>
    <property type="molecule type" value="Genomic_DNA"/>
</dbReference>
<comment type="subcellular location">
    <subcellularLocation>
        <location evidence="1">Cell envelope</location>
    </subcellularLocation>
</comment>
<keyword evidence="2" id="KW-0175">Coiled coil</keyword>
<feature type="region of interest" description="Disordered" evidence="3">
    <location>
        <begin position="1"/>
        <end position="35"/>
    </location>
</feature>
<evidence type="ECO:0000256" key="4">
    <source>
        <dbReference type="SAM" id="Phobius"/>
    </source>
</evidence>
<feature type="transmembrane region" description="Helical" evidence="4">
    <location>
        <begin position="44"/>
        <end position="64"/>
    </location>
</feature>
<accession>B5H149</accession>
<evidence type="ECO:0000313" key="7">
    <source>
        <dbReference type="Proteomes" id="UP000002357"/>
    </source>
</evidence>
<feature type="domain" description="Peptidoglycan binding-like" evidence="5">
    <location>
        <begin position="161"/>
        <end position="208"/>
    </location>
</feature>
<evidence type="ECO:0000256" key="2">
    <source>
        <dbReference type="ARBA" id="ARBA00023054"/>
    </source>
</evidence>
<dbReference type="PANTHER" id="PTHR32347:SF29">
    <property type="entry name" value="UPF0194 MEMBRANE PROTEIN YBHG"/>
    <property type="match status" value="1"/>
</dbReference>
<dbReference type="KEGG" id="sclf:BB341_29855"/>
<keyword evidence="7" id="KW-1185">Reference proteome</keyword>
<evidence type="ECO:0000313" key="6">
    <source>
        <dbReference type="EMBL" id="EFG04641.2"/>
    </source>
</evidence>